<keyword evidence="3" id="KW-1185">Reference proteome</keyword>
<reference evidence="2 3" key="1">
    <citation type="journal article" date="2019" name="Sci. Rep.">
        <title>Orb-weaving spider Araneus ventricosus genome elucidates the spidroin gene catalogue.</title>
        <authorList>
            <person name="Kono N."/>
            <person name="Nakamura H."/>
            <person name="Ohtoshi R."/>
            <person name="Moran D.A.P."/>
            <person name="Shinohara A."/>
            <person name="Yoshida Y."/>
            <person name="Fujiwara M."/>
            <person name="Mori M."/>
            <person name="Tomita M."/>
            <person name="Arakawa K."/>
        </authorList>
    </citation>
    <scope>NUCLEOTIDE SEQUENCE [LARGE SCALE GENOMIC DNA]</scope>
</reference>
<evidence type="ECO:0000256" key="1">
    <source>
        <dbReference type="SAM" id="Phobius"/>
    </source>
</evidence>
<organism evidence="2 3">
    <name type="scientific">Araneus ventricosus</name>
    <name type="common">Orbweaver spider</name>
    <name type="synonym">Epeira ventricosa</name>
    <dbReference type="NCBI Taxonomy" id="182803"/>
    <lineage>
        <taxon>Eukaryota</taxon>
        <taxon>Metazoa</taxon>
        <taxon>Ecdysozoa</taxon>
        <taxon>Arthropoda</taxon>
        <taxon>Chelicerata</taxon>
        <taxon>Arachnida</taxon>
        <taxon>Araneae</taxon>
        <taxon>Araneomorphae</taxon>
        <taxon>Entelegynae</taxon>
        <taxon>Araneoidea</taxon>
        <taxon>Araneidae</taxon>
        <taxon>Araneus</taxon>
    </lineage>
</organism>
<feature type="transmembrane region" description="Helical" evidence="1">
    <location>
        <begin position="101"/>
        <end position="131"/>
    </location>
</feature>
<dbReference type="AlphaFoldDB" id="A0A4Y2BBJ2"/>
<evidence type="ECO:0000313" key="3">
    <source>
        <dbReference type="Proteomes" id="UP000499080"/>
    </source>
</evidence>
<proteinExistence type="predicted"/>
<feature type="transmembrane region" description="Helical" evidence="1">
    <location>
        <begin position="143"/>
        <end position="161"/>
    </location>
</feature>
<evidence type="ECO:0000313" key="2">
    <source>
        <dbReference type="EMBL" id="GBL89560.1"/>
    </source>
</evidence>
<gene>
    <name evidence="2" type="ORF">AVEN_87889_1</name>
</gene>
<dbReference type="OrthoDB" id="6428809at2759"/>
<dbReference type="EMBL" id="BGPR01000065">
    <property type="protein sequence ID" value="GBL89560.1"/>
    <property type="molecule type" value="Genomic_DNA"/>
</dbReference>
<accession>A0A4Y2BBJ2</accession>
<sequence>MAQNFTEIVQPFLRMVDASSMESVWPIVNLGPKAFISIYLFPNTVPEAAMYNMNIATFLFYFYCTQHVQQCVRNFLLMSLCLFFMYRVPRCSLRCIDASSWYMTVAVTACHPGCEFALDIFLMVILSFWLVKKFEKETVKCFFAMWFSFTAFFLPFIRVIITERRKYLNDSIMESVENILNVHDSNAAVTGHVLVSG</sequence>
<name>A0A4Y2BBJ2_ARAVE</name>
<comment type="caution">
    <text evidence="2">The sequence shown here is derived from an EMBL/GenBank/DDBJ whole genome shotgun (WGS) entry which is preliminary data.</text>
</comment>
<dbReference type="Proteomes" id="UP000499080">
    <property type="component" value="Unassembled WGS sequence"/>
</dbReference>
<protein>
    <submittedName>
        <fullName evidence="2">Uncharacterized protein</fullName>
    </submittedName>
</protein>
<feature type="transmembrane region" description="Helical" evidence="1">
    <location>
        <begin position="71"/>
        <end position="89"/>
    </location>
</feature>
<keyword evidence="1" id="KW-1133">Transmembrane helix</keyword>
<keyword evidence="1" id="KW-0472">Membrane</keyword>
<keyword evidence="1" id="KW-0812">Transmembrane</keyword>